<keyword evidence="7" id="KW-0378">Hydrolase</keyword>
<dbReference type="PROSITE" id="PS50878">
    <property type="entry name" value="RT_POL"/>
    <property type="match status" value="1"/>
</dbReference>
<reference evidence="13" key="1">
    <citation type="journal article" date="2021" name="Nat. Commun.">
        <title>Genomic analyses provide insights into spinach domestication and the genetic basis of agronomic traits.</title>
        <authorList>
            <person name="Cai X."/>
            <person name="Sun X."/>
            <person name="Xu C."/>
            <person name="Sun H."/>
            <person name="Wang X."/>
            <person name="Ge C."/>
            <person name="Zhang Z."/>
            <person name="Wang Q."/>
            <person name="Fei Z."/>
            <person name="Jiao C."/>
            <person name="Wang Q."/>
        </authorList>
    </citation>
    <scope>NUCLEOTIDE SEQUENCE [LARGE SCALE GENOMIC DNA]</scope>
    <source>
        <strain evidence="13">cv. Varoflay</strain>
    </source>
</reference>
<keyword evidence="9" id="KW-0863">Zinc-finger</keyword>
<evidence type="ECO:0000256" key="4">
    <source>
        <dbReference type="ARBA" id="ARBA00022695"/>
    </source>
</evidence>
<dbReference type="KEGG" id="soe:110800558"/>
<keyword evidence="3" id="KW-0808">Transferase</keyword>
<feature type="domain" description="Reverse transcriptase" evidence="12">
    <location>
        <begin position="581"/>
        <end position="760"/>
    </location>
</feature>
<dbReference type="SMART" id="SM00343">
    <property type="entry name" value="ZnF_C2HC"/>
    <property type="match status" value="1"/>
</dbReference>
<dbReference type="Gene3D" id="2.40.70.10">
    <property type="entry name" value="Acid Proteases"/>
    <property type="match status" value="1"/>
</dbReference>
<proteinExistence type="predicted"/>
<dbReference type="InterPro" id="IPR043128">
    <property type="entry name" value="Rev_trsase/Diguanyl_cyclase"/>
</dbReference>
<dbReference type="Pfam" id="PF17917">
    <property type="entry name" value="RT_RNaseH"/>
    <property type="match status" value="1"/>
</dbReference>
<dbReference type="GO" id="GO:0008270">
    <property type="term" value="F:zinc ion binding"/>
    <property type="evidence" value="ECO:0007669"/>
    <property type="project" value="UniProtKB-KW"/>
</dbReference>
<protein>
    <recommendedName>
        <fullName evidence="1">RNA-directed DNA polymerase</fullName>
        <ecNumber evidence="1">2.7.7.49</ecNumber>
    </recommendedName>
</protein>
<dbReference type="InterPro" id="IPR041373">
    <property type="entry name" value="RT_RNaseH"/>
</dbReference>
<evidence type="ECO:0000259" key="12">
    <source>
        <dbReference type="PROSITE" id="PS50878"/>
    </source>
</evidence>
<dbReference type="InterPro" id="IPR043502">
    <property type="entry name" value="DNA/RNA_pol_sf"/>
</dbReference>
<dbReference type="GO" id="GO:0004519">
    <property type="term" value="F:endonuclease activity"/>
    <property type="evidence" value="ECO:0007669"/>
    <property type="project" value="UniProtKB-KW"/>
</dbReference>
<dbReference type="InterPro" id="IPR005162">
    <property type="entry name" value="Retrotrans_gag_dom"/>
</dbReference>
<dbReference type="PROSITE" id="PS50158">
    <property type="entry name" value="ZF_CCHC"/>
    <property type="match status" value="1"/>
</dbReference>
<keyword evidence="13" id="KW-1185">Reference proteome</keyword>
<dbReference type="EC" id="2.7.7.49" evidence="1"/>
<evidence type="ECO:0000313" key="13">
    <source>
        <dbReference type="Proteomes" id="UP000813463"/>
    </source>
</evidence>
<feature type="region of interest" description="Disordered" evidence="10">
    <location>
        <begin position="206"/>
        <end position="248"/>
    </location>
</feature>
<keyword evidence="9" id="KW-0862">Zinc</keyword>
<dbReference type="CDD" id="cd09274">
    <property type="entry name" value="RNase_HI_RT_Ty3"/>
    <property type="match status" value="1"/>
</dbReference>
<keyword evidence="9" id="KW-0479">Metal-binding</keyword>
<dbReference type="GeneID" id="110800558"/>
<dbReference type="InterPro" id="IPR036875">
    <property type="entry name" value="Znf_CCHC_sf"/>
</dbReference>
<keyword evidence="2" id="KW-0645">Protease</keyword>
<sequence>MAEFDDDMLLENLRELLRNLPTGSRTGPRSKSDEFKVSELPEFVGGTNPEDYLDWERRIDRLFDFKDLSDEKRCKYALLRLSKSASLWYEGLKAKRSRAGKEKLTSWESLKRKLRKRYVPATHKLNVYRKIADLVQEKLSVAEYIDEFEKLILMGELEENEEQKMSRFLRGLNRSIANSVELYPYSDFDGLCNLCVKIEAQSKYKSGFSGRDHSSPNTNPKSVTPPKTTFTPNLNSPNKATPKNSESGKETCLSRVRCFKCQGIGHFQSACPNKRVVTLREARECLEELAEEEERLGGVFNFDVREKDEEEEEDYEAPVYDTLLVLRSLQVQTESVDSDQREQLFLTKCQVNNKWCSVIIDGGSCTNVASEGMVSKLGLSTVAHPKPYALHWLNDGNSVKVTRQARVGLSMGSYTDEVLCDVIPMDACHVFLGRPWQFDRDVVHRGRSNEYVLRDKGKRIVLKPMSSQAIRSMSTKKKKATMMIKERDIERAIDRGECIYLLLAKEESALDRGLPTDSPINELLREFADVFPDSLPPGLPPIRGSEHQIDLVPGASLPNKAGYKCNPEESKELQKQINELIEHGYVRESMSPCAVSVLLVPKKDGSWRMCVDSRAINNITIKYRFPIPRLDDLLDELHGSKIFSKIYLRSGYHQIRMREGDEWKTAFKTKYGLYEWTVMPFGLTNAPSTFMRLMNEVLKAFLGKFVVVYLDDILVYSRNLEAHLEHLRMVCEKLREQKLYGKREKCSFLVEKVLFLGYVVSEKGVEVDQSKVDAIRTWPSPSSVTEVRSFLGLASFYRRFIRDFSTIASPMTECLKKGAFMWGKAAQASFDLLKEKLCQAPVLALPDFSQPFEVECDASGVGIGAVLRQGNRPMTFFSEKLGGARLKYCTYDKEFYAIVRALMYWSHYLRPNHFVLHSDYESLKYINGQQNLSPRHAKWGEFLQAFHFSAKYKDGKTNIVADALSRRYSLISMLNTRLLGFEMLKAHYENDEYFGELFSKGLVGVTGEFIIQDGFLFKGNRLCVPRHPIRIVGT</sequence>
<evidence type="ECO:0000256" key="1">
    <source>
        <dbReference type="ARBA" id="ARBA00012493"/>
    </source>
</evidence>
<dbReference type="Pfam" id="PF03732">
    <property type="entry name" value="Retrotrans_gag"/>
    <property type="match status" value="1"/>
</dbReference>
<evidence type="ECO:0000313" key="14">
    <source>
        <dbReference type="RefSeq" id="XP_021861565.1"/>
    </source>
</evidence>
<organism evidence="13 14">
    <name type="scientific">Spinacia oleracea</name>
    <name type="common">Spinach</name>
    <dbReference type="NCBI Taxonomy" id="3562"/>
    <lineage>
        <taxon>Eukaryota</taxon>
        <taxon>Viridiplantae</taxon>
        <taxon>Streptophyta</taxon>
        <taxon>Embryophyta</taxon>
        <taxon>Tracheophyta</taxon>
        <taxon>Spermatophyta</taxon>
        <taxon>Magnoliopsida</taxon>
        <taxon>eudicotyledons</taxon>
        <taxon>Gunneridae</taxon>
        <taxon>Pentapetalae</taxon>
        <taxon>Caryophyllales</taxon>
        <taxon>Chenopodiaceae</taxon>
        <taxon>Chenopodioideae</taxon>
        <taxon>Anserineae</taxon>
        <taxon>Spinacia</taxon>
    </lineage>
</organism>
<dbReference type="Proteomes" id="UP000813463">
    <property type="component" value="Chromosome 4"/>
</dbReference>
<dbReference type="PANTHER" id="PTHR35046">
    <property type="entry name" value="ZINC KNUCKLE (CCHC-TYPE) FAMILY PROTEIN"/>
    <property type="match status" value="1"/>
</dbReference>
<dbReference type="SUPFAM" id="SSF56672">
    <property type="entry name" value="DNA/RNA polymerases"/>
    <property type="match status" value="1"/>
</dbReference>
<evidence type="ECO:0000259" key="11">
    <source>
        <dbReference type="PROSITE" id="PS50158"/>
    </source>
</evidence>
<dbReference type="CDD" id="cd00303">
    <property type="entry name" value="retropepsin_like"/>
    <property type="match status" value="1"/>
</dbReference>
<keyword evidence="6" id="KW-0255">Endonuclease</keyword>
<dbReference type="FunFam" id="3.10.10.10:FF:000007">
    <property type="entry name" value="Retrovirus-related Pol polyprotein from transposon 17.6-like Protein"/>
    <property type="match status" value="1"/>
</dbReference>
<feature type="compositionally biased region" description="Polar residues" evidence="10">
    <location>
        <begin position="215"/>
        <end position="245"/>
    </location>
</feature>
<evidence type="ECO:0000256" key="3">
    <source>
        <dbReference type="ARBA" id="ARBA00022679"/>
    </source>
</evidence>
<dbReference type="SUPFAM" id="SSF57756">
    <property type="entry name" value="Retrovirus zinc finger-like domains"/>
    <property type="match status" value="1"/>
</dbReference>
<dbReference type="AlphaFoldDB" id="A0A9R0K7N6"/>
<dbReference type="GO" id="GO:0003676">
    <property type="term" value="F:nucleic acid binding"/>
    <property type="evidence" value="ECO:0007669"/>
    <property type="project" value="InterPro"/>
</dbReference>
<dbReference type="GO" id="GO:0003964">
    <property type="term" value="F:RNA-directed DNA polymerase activity"/>
    <property type="evidence" value="ECO:0007669"/>
    <property type="project" value="UniProtKB-KW"/>
</dbReference>
<reference evidence="14" key="2">
    <citation type="submission" date="2025-08" db="UniProtKB">
        <authorList>
            <consortium name="RefSeq"/>
        </authorList>
    </citation>
    <scope>IDENTIFICATION</scope>
    <source>
        <tissue evidence="14">Leaf</tissue>
    </source>
</reference>
<evidence type="ECO:0000256" key="6">
    <source>
        <dbReference type="ARBA" id="ARBA00022759"/>
    </source>
</evidence>
<dbReference type="OrthoDB" id="407598at2759"/>
<keyword evidence="5" id="KW-0540">Nuclease</keyword>
<dbReference type="PANTHER" id="PTHR35046:SF26">
    <property type="entry name" value="RNA-DIRECTED DNA POLYMERASE"/>
    <property type="match status" value="1"/>
</dbReference>
<dbReference type="Gene3D" id="3.10.10.10">
    <property type="entry name" value="HIV Type 1 Reverse Transcriptase, subunit A, domain 1"/>
    <property type="match status" value="1"/>
</dbReference>
<dbReference type="InterPro" id="IPR000477">
    <property type="entry name" value="RT_dom"/>
</dbReference>
<keyword evidence="4" id="KW-0548">Nucleotidyltransferase</keyword>
<dbReference type="CDD" id="cd01647">
    <property type="entry name" value="RT_LTR"/>
    <property type="match status" value="1"/>
</dbReference>
<evidence type="ECO:0000256" key="2">
    <source>
        <dbReference type="ARBA" id="ARBA00022670"/>
    </source>
</evidence>
<feature type="domain" description="CCHC-type" evidence="11">
    <location>
        <begin position="257"/>
        <end position="273"/>
    </location>
</feature>
<name>A0A9R0K7N6_SPIOL</name>
<dbReference type="InterPro" id="IPR001878">
    <property type="entry name" value="Znf_CCHC"/>
</dbReference>
<gene>
    <name evidence="14" type="primary">LOC110800558</name>
</gene>
<dbReference type="Pfam" id="PF00078">
    <property type="entry name" value="RVT_1"/>
    <property type="match status" value="1"/>
</dbReference>
<evidence type="ECO:0000256" key="5">
    <source>
        <dbReference type="ARBA" id="ARBA00022722"/>
    </source>
</evidence>
<dbReference type="GO" id="GO:0008233">
    <property type="term" value="F:peptidase activity"/>
    <property type="evidence" value="ECO:0007669"/>
    <property type="project" value="UniProtKB-KW"/>
</dbReference>
<evidence type="ECO:0000256" key="9">
    <source>
        <dbReference type="PROSITE-ProRule" id="PRU00047"/>
    </source>
</evidence>
<accession>A0A9R0K7N6</accession>
<evidence type="ECO:0000256" key="7">
    <source>
        <dbReference type="ARBA" id="ARBA00022801"/>
    </source>
</evidence>
<dbReference type="RefSeq" id="XP_021861565.1">
    <property type="nucleotide sequence ID" value="XM_022005873.1"/>
</dbReference>
<evidence type="ECO:0000256" key="10">
    <source>
        <dbReference type="SAM" id="MobiDB-lite"/>
    </source>
</evidence>
<evidence type="ECO:0000256" key="8">
    <source>
        <dbReference type="ARBA" id="ARBA00022918"/>
    </source>
</evidence>
<keyword evidence="8" id="KW-0695">RNA-directed DNA polymerase</keyword>
<dbReference type="InterPro" id="IPR021109">
    <property type="entry name" value="Peptidase_aspartic_dom_sf"/>
</dbReference>
<dbReference type="FunFam" id="3.30.70.270:FF:000026">
    <property type="entry name" value="Transposon Ty3-G Gag-Pol polyprotein"/>
    <property type="match status" value="1"/>
</dbReference>
<dbReference type="Gene3D" id="3.30.70.270">
    <property type="match status" value="2"/>
</dbReference>
<dbReference type="GO" id="GO:0006508">
    <property type="term" value="P:proteolysis"/>
    <property type="evidence" value="ECO:0007669"/>
    <property type="project" value="UniProtKB-KW"/>
</dbReference>